<proteinExistence type="predicted"/>
<accession>A0A1S1QM53</accession>
<dbReference type="AlphaFoldDB" id="A0A1S1QM53"/>
<dbReference type="InterPro" id="IPR009003">
    <property type="entry name" value="Peptidase_S1_PA"/>
</dbReference>
<evidence type="ECO:0000313" key="2">
    <source>
        <dbReference type="Proteomes" id="UP000179627"/>
    </source>
</evidence>
<dbReference type="RefSeq" id="WP_071086087.1">
    <property type="nucleotide sequence ID" value="NZ_MBLM01000126.1"/>
</dbReference>
<keyword evidence="2" id="KW-1185">Reference proteome</keyword>
<reference evidence="2" key="1">
    <citation type="submission" date="2016-07" db="EMBL/GenBank/DDBJ databases">
        <title>Sequence Frankia sp. strain CcI1.17.</title>
        <authorList>
            <person name="Ghodhbane-Gtari F."/>
            <person name="Swanson E."/>
            <person name="Gueddou A."/>
            <person name="Morris K."/>
            <person name="Hezbri K."/>
            <person name="Ktari A."/>
            <person name="Nouioui I."/>
            <person name="Abebe-Akele F."/>
            <person name="Simpson S."/>
            <person name="Thomas K."/>
            <person name="Gtari M."/>
            <person name="Tisa L.S."/>
            <person name="Hurst S."/>
        </authorList>
    </citation>
    <scope>NUCLEOTIDE SEQUENCE [LARGE SCALE GENOMIC DNA]</scope>
    <source>
        <strain evidence="2">Cc1.17</strain>
    </source>
</reference>
<dbReference type="EMBL" id="MBLM01000126">
    <property type="protein sequence ID" value="OHV34666.1"/>
    <property type="molecule type" value="Genomic_DNA"/>
</dbReference>
<dbReference type="Proteomes" id="UP000179627">
    <property type="component" value="Unassembled WGS sequence"/>
</dbReference>
<organism evidence="1 2">
    <name type="scientific">Parafrankia colletiae</name>
    <dbReference type="NCBI Taxonomy" id="573497"/>
    <lineage>
        <taxon>Bacteria</taxon>
        <taxon>Bacillati</taxon>
        <taxon>Actinomycetota</taxon>
        <taxon>Actinomycetes</taxon>
        <taxon>Frankiales</taxon>
        <taxon>Frankiaceae</taxon>
        <taxon>Parafrankia</taxon>
    </lineage>
</organism>
<sequence length="624" mass="67319">MRTVEVRFDLGPGRPARLRSSAGYLVNRSTVLTCAHSLDYQTELQFGQSLAVRLVGTVDEIPASPFFVGSEQVDLAVLTIDETLLDELLPLCDQVSFARLNRDSPLPVERCWAIGFPTFKRVGGFPNTVHVLGRIPPGDNLDTGTLALDVLTKTPHGAGPRPAGAVGHPAAHQVAPEPGVRRAESVWSGMSGAVVFASDGGAHRVVGVVMEHLPPEGVKTLTVAPITLLDTLDDVEGVRCWDQLCKGGSRDISWIPPKRSPGEVPLRTYQSARPARRQLGSLRARVSTLLETCPAASLRFLAEEFGVVVDERDGRTRAVTPADFGDAGRRSTIAMLSADRIYADDLALERIADAFFEAVDIGPERVDVADLVLPFKGTVPLGAFTSLAAFYADFPALAGPGPAPAVTIRAREPWYAYWHLVRARAKPVPPRVVDFFPTDYPDPDGAGVGKRCGPGEQIWDQVMDLVGELDHREPDISQKIEDDLRRALRAALYEDGDDSPIAVLWPRLRDARRGRPPNGVAIAGEAGAGAGAPDAVAPDGGVPAGGWAEADAELATLRELYAQLLFFVILDPDGERIDGIGQLEAFDGTPQHTYEKLYRRMAGSPPRIAGSLRRARRGMGRVRH</sequence>
<dbReference type="SUPFAM" id="SSF50494">
    <property type="entry name" value="Trypsin-like serine proteases"/>
    <property type="match status" value="1"/>
</dbReference>
<dbReference type="OrthoDB" id="3440566at2"/>
<name>A0A1S1QM53_9ACTN</name>
<comment type="caution">
    <text evidence="1">The sequence shown here is derived from an EMBL/GenBank/DDBJ whole genome shotgun (WGS) entry which is preliminary data.</text>
</comment>
<evidence type="ECO:0000313" key="1">
    <source>
        <dbReference type="EMBL" id="OHV34666.1"/>
    </source>
</evidence>
<gene>
    <name evidence="1" type="ORF">CC117_20890</name>
</gene>
<protein>
    <recommendedName>
        <fullName evidence="3">Trypsin-like peptidase domain-containing protein</fullName>
    </recommendedName>
</protein>
<evidence type="ECO:0008006" key="3">
    <source>
        <dbReference type="Google" id="ProtNLM"/>
    </source>
</evidence>